<dbReference type="PANTHER" id="PTHR44675">
    <property type="entry name" value="PAK1 INTERACTING PROTEIN 1"/>
    <property type="match status" value="1"/>
</dbReference>
<sequence>MKGKDTLFEVVVGTYEKILYGLKVSEVKNSKFSLSVEPTFIIPAHLNSIKTINCGGRYLASGSADENIIVYDLKKRVDLGTLMHHQGSITSLQFVGQKNLLSASDDSSIVIWKSKDWELLKVLRGHKGRINDTSVHPNGQLALSVGEDKSLFVWNLMTGKKASSINLRKEGLSVFWDPNGTKYAVLFDTSIQIYSIGLPDPQHTIAAKGTRYTSAEFIQHGDDTYLIAGCNNSTFHIYGPINDKFKQEKHYIVKGHKTRVKAIKYIAKDEKNPYLITASSDGLVVIWKWDDLLKSLKSEKSTNYDISEEISSLAVVYKHKKKSAPEVKLEKENEEEEEDIKKEDPIDLPVAGIWFGKVRVTCMDINPAEYK</sequence>
<evidence type="ECO:0000313" key="5">
    <source>
        <dbReference type="Proteomes" id="UP000070444"/>
    </source>
</evidence>
<proteinExistence type="predicted"/>
<protein>
    <submittedName>
        <fullName evidence="4">WD40 repeat-like protein</fullName>
    </submittedName>
</protein>
<reference evidence="4 5" key="1">
    <citation type="journal article" date="2015" name="Genome Biol. Evol.">
        <title>Phylogenomic analyses indicate that early fungi evolved digesting cell walls of algal ancestors of land plants.</title>
        <authorList>
            <person name="Chang Y."/>
            <person name="Wang S."/>
            <person name="Sekimoto S."/>
            <person name="Aerts A.L."/>
            <person name="Choi C."/>
            <person name="Clum A."/>
            <person name="LaButti K.M."/>
            <person name="Lindquist E.A."/>
            <person name="Yee Ngan C."/>
            <person name="Ohm R.A."/>
            <person name="Salamov A.A."/>
            <person name="Grigoriev I.V."/>
            <person name="Spatafora J.W."/>
            <person name="Berbee M.L."/>
        </authorList>
    </citation>
    <scope>NUCLEOTIDE SEQUENCE [LARGE SCALE GENOMIC DNA]</scope>
    <source>
        <strain evidence="4 5">NRRL 28638</strain>
    </source>
</reference>
<dbReference type="InterPro" id="IPR036322">
    <property type="entry name" value="WD40_repeat_dom_sf"/>
</dbReference>
<dbReference type="PANTHER" id="PTHR44675:SF1">
    <property type="entry name" value="P21-ACTIVATED PROTEIN KINASE-INTERACTING PROTEIN 1"/>
    <property type="match status" value="1"/>
</dbReference>
<dbReference type="PROSITE" id="PS00678">
    <property type="entry name" value="WD_REPEATS_1"/>
    <property type="match status" value="1"/>
</dbReference>
<keyword evidence="1 3" id="KW-0853">WD repeat</keyword>
<dbReference type="AlphaFoldDB" id="A0A137PBT5"/>
<dbReference type="PROSITE" id="PS50294">
    <property type="entry name" value="WD_REPEATS_REGION"/>
    <property type="match status" value="1"/>
</dbReference>
<dbReference type="SMART" id="SM00320">
    <property type="entry name" value="WD40"/>
    <property type="match status" value="5"/>
</dbReference>
<name>A0A137PBT5_CONC2</name>
<dbReference type="Proteomes" id="UP000070444">
    <property type="component" value="Unassembled WGS sequence"/>
</dbReference>
<accession>A0A137PBT5</accession>
<dbReference type="InterPro" id="IPR001680">
    <property type="entry name" value="WD40_rpt"/>
</dbReference>
<keyword evidence="5" id="KW-1185">Reference proteome</keyword>
<feature type="repeat" description="WD" evidence="3">
    <location>
        <begin position="82"/>
        <end position="122"/>
    </location>
</feature>
<gene>
    <name evidence="4" type="ORF">CONCODRAFT_84021</name>
</gene>
<feature type="repeat" description="WD" evidence="3">
    <location>
        <begin position="123"/>
        <end position="164"/>
    </location>
</feature>
<evidence type="ECO:0000256" key="2">
    <source>
        <dbReference type="ARBA" id="ARBA00022737"/>
    </source>
</evidence>
<dbReference type="InterPro" id="IPR019775">
    <property type="entry name" value="WD40_repeat_CS"/>
</dbReference>
<feature type="repeat" description="WD" evidence="3">
    <location>
        <begin position="253"/>
        <end position="288"/>
    </location>
</feature>
<evidence type="ECO:0000256" key="3">
    <source>
        <dbReference type="PROSITE-ProRule" id="PRU00221"/>
    </source>
</evidence>
<dbReference type="STRING" id="796925.A0A137PBT5"/>
<dbReference type="Pfam" id="PF00400">
    <property type="entry name" value="WD40"/>
    <property type="match status" value="4"/>
</dbReference>
<dbReference type="SUPFAM" id="SSF50978">
    <property type="entry name" value="WD40 repeat-like"/>
    <property type="match status" value="1"/>
</dbReference>
<dbReference type="InterPro" id="IPR015943">
    <property type="entry name" value="WD40/YVTN_repeat-like_dom_sf"/>
</dbReference>
<dbReference type="InterPro" id="IPR051959">
    <property type="entry name" value="PAK1-Kinase_Regulator"/>
</dbReference>
<evidence type="ECO:0000313" key="4">
    <source>
        <dbReference type="EMBL" id="KXN72478.1"/>
    </source>
</evidence>
<dbReference type="OrthoDB" id="308449at2759"/>
<dbReference type="EMBL" id="KQ964452">
    <property type="protein sequence ID" value="KXN72478.1"/>
    <property type="molecule type" value="Genomic_DNA"/>
</dbReference>
<dbReference type="OMA" id="IIIWRTK"/>
<keyword evidence="2" id="KW-0677">Repeat</keyword>
<evidence type="ECO:0000256" key="1">
    <source>
        <dbReference type="ARBA" id="ARBA00022574"/>
    </source>
</evidence>
<dbReference type="Gene3D" id="2.130.10.10">
    <property type="entry name" value="YVTN repeat-like/Quinoprotein amine dehydrogenase"/>
    <property type="match status" value="2"/>
</dbReference>
<organism evidence="4 5">
    <name type="scientific">Conidiobolus coronatus (strain ATCC 28846 / CBS 209.66 / NRRL 28638)</name>
    <name type="common">Delacroixia coronata</name>
    <dbReference type="NCBI Taxonomy" id="796925"/>
    <lineage>
        <taxon>Eukaryota</taxon>
        <taxon>Fungi</taxon>
        <taxon>Fungi incertae sedis</taxon>
        <taxon>Zoopagomycota</taxon>
        <taxon>Entomophthoromycotina</taxon>
        <taxon>Entomophthoromycetes</taxon>
        <taxon>Entomophthorales</taxon>
        <taxon>Ancylistaceae</taxon>
        <taxon>Conidiobolus</taxon>
    </lineage>
</organism>
<dbReference type="PROSITE" id="PS50082">
    <property type="entry name" value="WD_REPEATS_2"/>
    <property type="match status" value="3"/>
</dbReference>